<reference evidence="2" key="1">
    <citation type="journal article" date="2015" name="Nature">
        <title>Complex archaea that bridge the gap between prokaryotes and eukaryotes.</title>
        <authorList>
            <person name="Spang A."/>
            <person name="Saw J.H."/>
            <person name="Jorgensen S.L."/>
            <person name="Zaremba-Niedzwiedzka K."/>
            <person name="Martijn J."/>
            <person name="Lind A.E."/>
            <person name="van Eijk R."/>
            <person name="Schleper C."/>
            <person name="Guy L."/>
            <person name="Ettema T.J."/>
        </authorList>
    </citation>
    <scope>NUCLEOTIDE SEQUENCE</scope>
</reference>
<organism evidence="2">
    <name type="scientific">marine sediment metagenome</name>
    <dbReference type="NCBI Taxonomy" id="412755"/>
    <lineage>
        <taxon>unclassified sequences</taxon>
        <taxon>metagenomes</taxon>
        <taxon>ecological metagenomes</taxon>
    </lineage>
</organism>
<sequence>MKIEFTAIGTPQQRGSKRGRPITRKGGRPGIAVQDDNPKSKAWMSRVIDAAREAYSGDVLTGALRVTASFYFLRPKCHFGTGRNADKLKLSAPIHYTKTPDVDKLQRCLGDAMEGVLYRNDAQIVIWQDTQKIWTTRGPERAIVVIETLDDSRAGETGNGGPKR</sequence>
<feature type="region of interest" description="Disordered" evidence="1">
    <location>
        <begin position="1"/>
        <end position="36"/>
    </location>
</feature>
<dbReference type="GO" id="GO:0000287">
    <property type="term" value="F:magnesium ion binding"/>
    <property type="evidence" value="ECO:0007669"/>
    <property type="project" value="InterPro"/>
</dbReference>
<dbReference type="InterPro" id="IPR036614">
    <property type="entry name" value="RusA-like_sf"/>
</dbReference>
<proteinExistence type="predicted"/>
<dbReference type="EMBL" id="LAZR01011763">
    <property type="protein sequence ID" value="KKM59973.1"/>
    <property type="molecule type" value="Genomic_DNA"/>
</dbReference>
<dbReference type="GO" id="GO:0006281">
    <property type="term" value="P:DNA repair"/>
    <property type="evidence" value="ECO:0007669"/>
    <property type="project" value="InterPro"/>
</dbReference>
<dbReference type="GO" id="GO:0006310">
    <property type="term" value="P:DNA recombination"/>
    <property type="evidence" value="ECO:0007669"/>
    <property type="project" value="InterPro"/>
</dbReference>
<accession>A0A0F9IRI2</accession>
<dbReference type="Pfam" id="PF05866">
    <property type="entry name" value="RusA"/>
    <property type="match status" value="1"/>
</dbReference>
<dbReference type="InterPro" id="IPR008822">
    <property type="entry name" value="Endonuclease_RusA-like"/>
</dbReference>
<feature type="compositionally biased region" description="Basic residues" evidence="1">
    <location>
        <begin position="15"/>
        <end position="27"/>
    </location>
</feature>
<dbReference type="AlphaFoldDB" id="A0A0F9IRI2"/>
<comment type="caution">
    <text evidence="2">The sequence shown here is derived from an EMBL/GenBank/DDBJ whole genome shotgun (WGS) entry which is preliminary data.</text>
</comment>
<evidence type="ECO:0000313" key="2">
    <source>
        <dbReference type="EMBL" id="KKM59973.1"/>
    </source>
</evidence>
<name>A0A0F9IRI2_9ZZZZ</name>
<evidence type="ECO:0000256" key="1">
    <source>
        <dbReference type="SAM" id="MobiDB-lite"/>
    </source>
</evidence>
<dbReference type="SUPFAM" id="SSF103084">
    <property type="entry name" value="Holliday junction resolvase RusA"/>
    <property type="match status" value="1"/>
</dbReference>
<protein>
    <submittedName>
        <fullName evidence="2">Uncharacterized protein</fullName>
    </submittedName>
</protein>
<dbReference type="Gene3D" id="3.30.1330.70">
    <property type="entry name" value="Holliday junction resolvase RusA"/>
    <property type="match status" value="1"/>
</dbReference>
<gene>
    <name evidence="2" type="ORF">LCGC14_1546520</name>
</gene>